<dbReference type="Pfam" id="PF21078">
    <property type="entry name" value="GDH_HM3"/>
    <property type="match status" value="1"/>
</dbReference>
<dbReference type="InterPro" id="IPR049062">
    <property type="entry name" value="NAD_Glu_DH_ACT2"/>
</dbReference>
<dbReference type="InterPro" id="IPR007780">
    <property type="entry name" value="NAD_Glu_DH_bac"/>
</dbReference>
<dbReference type="Pfam" id="PF21079">
    <property type="entry name" value="GDH_HM2"/>
    <property type="match status" value="1"/>
</dbReference>
<reference evidence="8 9" key="1">
    <citation type="submission" date="2019-08" db="EMBL/GenBank/DDBJ databases">
        <authorList>
            <person name="Peeters C."/>
        </authorList>
    </citation>
    <scope>NUCLEOTIDE SEQUENCE [LARGE SCALE GENOMIC DNA]</scope>
    <source>
        <strain evidence="8 9">LMG 31106</strain>
    </source>
</reference>
<evidence type="ECO:0000259" key="6">
    <source>
        <dbReference type="Pfam" id="PF21076"/>
    </source>
</evidence>
<dbReference type="GO" id="GO:0004352">
    <property type="term" value="F:glutamate dehydrogenase (NAD+) activity"/>
    <property type="evidence" value="ECO:0007669"/>
    <property type="project" value="UniProtKB-EC"/>
</dbReference>
<dbReference type="Pfam" id="PF21076">
    <property type="entry name" value="GDH_ACT2"/>
    <property type="match status" value="1"/>
</dbReference>
<dbReference type="RefSeq" id="WP_254440942.1">
    <property type="nucleotide sequence ID" value="NZ_CABPSL010000003.1"/>
</dbReference>
<dbReference type="Pfam" id="PF21077">
    <property type="entry name" value="GDH_ACT3"/>
    <property type="match status" value="1"/>
</dbReference>
<dbReference type="Pfam" id="PF21074">
    <property type="entry name" value="GDH_C"/>
    <property type="match status" value="1"/>
</dbReference>
<dbReference type="PANTHER" id="PTHR43403:SF1">
    <property type="entry name" value="NAD-SPECIFIC GLUTAMATE DEHYDROGENASE"/>
    <property type="match status" value="1"/>
</dbReference>
<proteinExistence type="predicted"/>
<evidence type="ECO:0000313" key="9">
    <source>
        <dbReference type="Proteomes" id="UP000384354"/>
    </source>
</evidence>
<dbReference type="SUPFAM" id="SSF53223">
    <property type="entry name" value="Aminoacid dehydrogenase-like, N-terminal domain"/>
    <property type="match status" value="1"/>
</dbReference>
<feature type="domain" description="NAD-glutamate dehydrogenase catalytic" evidence="3">
    <location>
        <begin position="803"/>
        <end position="1299"/>
    </location>
</feature>
<gene>
    <name evidence="8" type="primary">gdhB</name>
    <name evidence="8" type="ORF">PCE31106_01394</name>
</gene>
<evidence type="ECO:0000256" key="1">
    <source>
        <dbReference type="ARBA" id="ARBA00023002"/>
    </source>
</evidence>
<organism evidence="8 9">
    <name type="scientific">Pandoraea cepalis</name>
    <dbReference type="NCBI Taxonomy" id="2508294"/>
    <lineage>
        <taxon>Bacteria</taxon>
        <taxon>Pseudomonadati</taxon>
        <taxon>Pseudomonadota</taxon>
        <taxon>Betaproteobacteria</taxon>
        <taxon>Burkholderiales</taxon>
        <taxon>Burkholderiaceae</taxon>
        <taxon>Pandoraea</taxon>
    </lineage>
</organism>
<dbReference type="InterPro" id="IPR046346">
    <property type="entry name" value="Aminoacid_DH-like_N_sf"/>
</dbReference>
<feature type="compositionally biased region" description="Low complexity" evidence="2">
    <location>
        <begin position="169"/>
        <end position="182"/>
    </location>
</feature>
<name>A0A5E4TF77_9BURK</name>
<feature type="domain" description="NAD-glutamate dehydrogenase ACT2" evidence="6">
    <location>
        <begin position="471"/>
        <end position="560"/>
    </location>
</feature>
<dbReference type="GO" id="GO:0006538">
    <property type="term" value="P:L-glutamate catabolic process"/>
    <property type="evidence" value="ECO:0007669"/>
    <property type="project" value="InterPro"/>
</dbReference>
<evidence type="ECO:0000259" key="7">
    <source>
        <dbReference type="Pfam" id="PF21077"/>
    </source>
</evidence>
<sequence>MPVNPEEKVRQHMAEVVAMARERAPDVVALFEPFVRHYYGLADAEDVVSRSVDDLYGAAMAHWQLGQKFVSGEPRIRIYNPTLDQHGWHCSHTVVEIVNDDMPFLVDSVTMEINRQGLALHSAFHPVYRIKRDGAGKRLAVSPGGGLGQPVSAGERVTGDNGDGGDSGNSGNSGNSGTKGVNGVNGGDVGALLASGATAQRAGDASADGGRFESYIHIEVDRFSEPDRIQALADGLQRVLGDVRAAVEDWRAMQAAAHAAIESLRQRAEQTSVSPPERVEIDEAQAFLDWMLARHFTFLGYRDYALVVRDGEHYLQGVAGTGLGVLREARRDASTPDETRLSPGAIGVAQTSTPIFLTKANSRASVHRPGYLDYVGVKCFDAQGRVCGERRFLGLYTSNVYMVPADEIPLVRRKVAEVIGRTGFLPNGHLAKTLATILEQYPRDELFQIDVDPLANIALGILRLQERQRTRLFVRRDRFDRFVSCLVFVPREKFNTDLRVRVQNLLQAAYHGTSVEFTPQLSESMLARIHITVRTEPGNVPDVDVNDLEARIVEATRRWQDDLSDALREQFGEERGTRALRRYAQAFPAAYREDYAARMAVRDVELIEPLLSVGHAVSVEASDATPLAMQLYRPLEAAPGTLRFKIYQAGEPIALSRSLPMLEHLGVRVNDERPYRIEPADTGVVWMHDFGMTSLDGADVDLENVRLRFEEAFARIWAGDVENDDLNRLVLRAGLTWREVRILRAYAKYIRQVGSTFSNAYIENALTGNPSISGMLVRLFLARFDPGLAAQARASQAERLRAQIHAALEDVPNLDEDRILRQFLGVLEATLRTNYFQTGKDGVTQKRYLSFKFDPSKVPGLPEPKPMFEIWVYSPRVEGVHLRGGRVARGGLRWSDRREDFRTEVLGLVKAQMVKNTVIVPVGSKGGFVVKQPPSPGDRDAYLAEGVACYQTFLRGLLDLTDNYVDGQLVPPSQTVRIDGDDPYLVVAADKGTATFSDYANAISAEYGFWLGDAFASGGSVGYDHKKMAITARGAWESVKRHFSEMGVDTQTQDFTVVGIGDMSGDVFGNGMLLSKHIRLVAAFDHRHIFLDPTPDAATSFAERERLFQLPRSSWADYDTRLISAGGGVFPRTAKAIVLSAPVRELIGTEATEMAPNDLLRALLKAPVDLLYNGGIGTYVKASTETHAQVGDRANDGLRVNGAELRCKVVAEGGNLGLTQLGRIEYAQHGGRINTDAIDNSAGVDCSDHEVNIKILLGLVVTDGEMTLKQRNTLLAEMTEEVGILVLRDNYLQTQALSLGRLRAVASLDDETRFMRYLERAQRLSRTIEFLPDDETLDARRASGAGLTSPERAVLMAYSKMWLYDLLLASDLPDADFVADELPSYFPKPLASRCGAAMLRHPLKREILATMQANALVNRAGVTFVHRLSEETGAEPADVVRASLAARGAYDLDTLWGEIDALDARVSHETQASLFAAIAQWHEHATLWFLRRRVADVPQTLERLRAVLTPILPTLDTLVSGAAADDARARCQTMIDAGVPPLLAQTAAGVGARVALLDIAEVASSSGCEPSLAAQVYFALDAPLGYAWLQAGVLGLPMQTHWQRLARATLLEELSVLRRRLTASVLAGGEAVLDPVHAGEPADPSPAGKRVAHWETLHADALARYHRVLADQVAAGNADLAMLSVSLKALAEVDR</sequence>
<keyword evidence="1 8" id="KW-0560">Oxidoreductase</keyword>
<evidence type="ECO:0000313" key="8">
    <source>
        <dbReference type="EMBL" id="VVD86640.1"/>
    </source>
</evidence>
<dbReference type="InterPro" id="IPR036291">
    <property type="entry name" value="NAD(P)-bd_dom_sf"/>
</dbReference>
<evidence type="ECO:0000259" key="4">
    <source>
        <dbReference type="Pfam" id="PF21074"/>
    </source>
</evidence>
<feature type="region of interest" description="Disordered" evidence="2">
    <location>
        <begin position="139"/>
        <end position="183"/>
    </location>
</feature>
<evidence type="ECO:0000259" key="3">
    <source>
        <dbReference type="Pfam" id="PF05088"/>
    </source>
</evidence>
<feature type="domain" description="NAD-glutamate dehydrogenase N-terminal ACT1" evidence="5">
    <location>
        <begin position="34"/>
        <end position="142"/>
    </location>
</feature>
<dbReference type="PIRSF" id="PIRSF036761">
    <property type="entry name" value="GDH_Mll4104"/>
    <property type="match status" value="1"/>
</dbReference>
<dbReference type="InterPro" id="IPR049056">
    <property type="entry name" value="NAD_Glu_DH_HM3"/>
</dbReference>
<feature type="domain" description="NAD-specific glutamate dehydrogenase C-terminal" evidence="4">
    <location>
        <begin position="1344"/>
        <end position="1691"/>
    </location>
</feature>
<dbReference type="SUPFAM" id="SSF51735">
    <property type="entry name" value="NAD(P)-binding Rossmann-fold domains"/>
    <property type="match status" value="1"/>
</dbReference>
<evidence type="ECO:0000259" key="5">
    <source>
        <dbReference type="Pfam" id="PF21075"/>
    </source>
</evidence>
<dbReference type="EC" id="1.4.1.2" evidence="8"/>
<dbReference type="InterPro" id="IPR024727">
    <property type="entry name" value="NAD_Glu_DH_N_ACT1"/>
</dbReference>
<dbReference type="InterPro" id="IPR048381">
    <property type="entry name" value="GDH_C"/>
</dbReference>
<dbReference type="InterPro" id="IPR049059">
    <property type="entry name" value="NAD_Glu_DH_HM1"/>
</dbReference>
<feature type="domain" description="NAD-glutamate dehydrogenase ACT3" evidence="7">
    <location>
        <begin position="626"/>
        <end position="704"/>
    </location>
</feature>
<evidence type="ECO:0000256" key="2">
    <source>
        <dbReference type="SAM" id="MobiDB-lite"/>
    </source>
</evidence>
<dbReference type="PANTHER" id="PTHR43403">
    <property type="entry name" value="NAD-SPECIFIC GLUTAMATE DEHYDROGENASE"/>
    <property type="match status" value="1"/>
</dbReference>
<dbReference type="Pfam" id="PF21073">
    <property type="entry name" value="GDH_HM1"/>
    <property type="match status" value="1"/>
</dbReference>
<accession>A0A5E4TF77</accession>
<dbReference type="Pfam" id="PF05088">
    <property type="entry name" value="Bac_GDH_CD"/>
    <property type="match status" value="1"/>
</dbReference>
<dbReference type="Proteomes" id="UP000384354">
    <property type="component" value="Unassembled WGS sequence"/>
</dbReference>
<dbReference type="InterPro" id="IPR028971">
    <property type="entry name" value="NAD-GDH_cat"/>
</dbReference>
<dbReference type="Pfam" id="PF21075">
    <property type="entry name" value="GDH_ACT1"/>
    <property type="match status" value="1"/>
</dbReference>
<dbReference type="GO" id="GO:0004069">
    <property type="term" value="F:L-aspartate:2-oxoglutarate aminotransferase activity"/>
    <property type="evidence" value="ECO:0007669"/>
    <property type="project" value="InterPro"/>
</dbReference>
<dbReference type="InterPro" id="IPR049058">
    <property type="entry name" value="NAD_Glu_DH_HM2"/>
</dbReference>
<protein>
    <submittedName>
        <fullName evidence="8">NAD-specific glutamate dehydrogenase</fullName>
        <ecNumber evidence="8">1.4.1.2</ecNumber>
    </submittedName>
</protein>
<dbReference type="Gene3D" id="3.40.50.720">
    <property type="entry name" value="NAD(P)-binding Rossmann-like Domain"/>
    <property type="match status" value="1"/>
</dbReference>
<dbReference type="InterPro" id="IPR049064">
    <property type="entry name" value="NAD_Glu_DH_ACT3"/>
</dbReference>
<dbReference type="EMBL" id="CABPSL010000003">
    <property type="protein sequence ID" value="VVD86640.1"/>
    <property type="molecule type" value="Genomic_DNA"/>
</dbReference>